<evidence type="ECO:0000313" key="1">
    <source>
        <dbReference type="EMBL" id="SDX60230.1"/>
    </source>
</evidence>
<gene>
    <name evidence="1" type="ORF">SAMN05443545_106164</name>
</gene>
<proteinExistence type="predicted"/>
<name>A0A1H3D1T6_9GAMM</name>
<protein>
    <submittedName>
        <fullName evidence="1">Uncharacterized protein</fullName>
    </submittedName>
</protein>
<dbReference type="Proteomes" id="UP000198500">
    <property type="component" value="Unassembled WGS sequence"/>
</dbReference>
<organism evidence="1 2">
    <name type="scientific">Aidingimonas halophila</name>
    <dbReference type="NCBI Taxonomy" id="574349"/>
    <lineage>
        <taxon>Bacteria</taxon>
        <taxon>Pseudomonadati</taxon>
        <taxon>Pseudomonadota</taxon>
        <taxon>Gammaproteobacteria</taxon>
        <taxon>Oceanospirillales</taxon>
        <taxon>Halomonadaceae</taxon>
        <taxon>Aidingimonas</taxon>
    </lineage>
</organism>
<dbReference type="AlphaFoldDB" id="A0A1H3D1T6"/>
<evidence type="ECO:0000313" key="2">
    <source>
        <dbReference type="Proteomes" id="UP000198500"/>
    </source>
</evidence>
<keyword evidence="2" id="KW-1185">Reference proteome</keyword>
<dbReference type="STRING" id="574349.SAMN05443545_106164"/>
<accession>A0A1H3D1T6</accession>
<reference evidence="1 2" key="1">
    <citation type="submission" date="2016-10" db="EMBL/GenBank/DDBJ databases">
        <authorList>
            <person name="de Groot N.N."/>
        </authorList>
    </citation>
    <scope>NUCLEOTIDE SEQUENCE [LARGE SCALE GENOMIC DNA]</scope>
    <source>
        <strain evidence="1 2">DSM 19219</strain>
    </source>
</reference>
<sequence length="40" mass="4642">MVTFATANDTLYRVSTTMDDHRGRFLLPHLFLFPCEGRVL</sequence>
<dbReference type="EMBL" id="FNNI01000006">
    <property type="protein sequence ID" value="SDX60230.1"/>
    <property type="molecule type" value="Genomic_DNA"/>
</dbReference>